<keyword evidence="4" id="KW-1185">Reference proteome</keyword>
<protein>
    <submittedName>
        <fullName evidence="2">Uncharacterized protein</fullName>
    </submittedName>
</protein>
<dbReference type="EMBL" id="CAJNNV010001914">
    <property type="protein sequence ID" value="CAE8586119.1"/>
    <property type="molecule type" value="Genomic_DNA"/>
</dbReference>
<dbReference type="EMBL" id="CAJNNW010003616">
    <property type="protein sequence ID" value="CAE8645555.1"/>
    <property type="molecule type" value="Genomic_DNA"/>
</dbReference>
<dbReference type="AlphaFoldDB" id="A0A813DJA4"/>
<feature type="compositionally biased region" description="Acidic residues" evidence="1">
    <location>
        <begin position="603"/>
        <end position="615"/>
    </location>
</feature>
<feature type="compositionally biased region" description="Basic and acidic residues" evidence="1">
    <location>
        <begin position="488"/>
        <end position="500"/>
    </location>
</feature>
<dbReference type="Proteomes" id="UP000654075">
    <property type="component" value="Unassembled WGS sequence"/>
</dbReference>
<proteinExistence type="predicted"/>
<evidence type="ECO:0000256" key="1">
    <source>
        <dbReference type="SAM" id="MobiDB-lite"/>
    </source>
</evidence>
<feature type="compositionally biased region" description="Basic and acidic residues" evidence="1">
    <location>
        <begin position="559"/>
        <end position="575"/>
    </location>
</feature>
<feature type="compositionally biased region" description="Basic and acidic residues" evidence="1">
    <location>
        <begin position="508"/>
        <end position="535"/>
    </location>
</feature>
<feature type="region of interest" description="Disordered" evidence="1">
    <location>
        <begin position="394"/>
        <end position="636"/>
    </location>
</feature>
<accession>A0A813DJA4</accession>
<dbReference type="Proteomes" id="UP000626109">
    <property type="component" value="Unassembled WGS sequence"/>
</dbReference>
<organism evidence="2 4">
    <name type="scientific">Polarella glacialis</name>
    <name type="common">Dinoflagellate</name>
    <dbReference type="NCBI Taxonomy" id="89957"/>
    <lineage>
        <taxon>Eukaryota</taxon>
        <taxon>Sar</taxon>
        <taxon>Alveolata</taxon>
        <taxon>Dinophyceae</taxon>
        <taxon>Suessiales</taxon>
        <taxon>Suessiaceae</taxon>
        <taxon>Polarella</taxon>
    </lineage>
</organism>
<feature type="region of interest" description="Disordered" evidence="1">
    <location>
        <begin position="725"/>
        <end position="765"/>
    </location>
</feature>
<comment type="caution">
    <text evidence="2">The sequence shown here is derived from an EMBL/GenBank/DDBJ whole genome shotgun (WGS) entry which is preliminary data.</text>
</comment>
<name>A0A813DJA4_POLGL</name>
<evidence type="ECO:0000313" key="4">
    <source>
        <dbReference type="Proteomes" id="UP000654075"/>
    </source>
</evidence>
<gene>
    <name evidence="2" type="ORF">PGLA1383_LOCUS5015</name>
    <name evidence="3" type="ORF">PGLA2088_LOCUS4001</name>
</gene>
<evidence type="ECO:0000313" key="3">
    <source>
        <dbReference type="EMBL" id="CAE8645555.1"/>
    </source>
</evidence>
<feature type="region of interest" description="Disordered" evidence="1">
    <location>
        <begin position="24"/>
        <end position="44"/>
    </location>
</feature>
<evidence type="ECO:0000313" key="2">
    <source>
        <dbReference type="EMBL" id="CAE8586119.1"/>
    </source>
</evidence>
<reference evidence="2" key="1">
    <citation type="submission" date="2021-02" db="EMBL/GenBank/DDBJ databases">
        <authorList>
            <person name="Dougan E. K."/>
            <person name="Rhodes N."/>
            <person name="Thang M."/>
            <person name="Chan C."/>
        </authorList>
    </citation>
    <scope>NUCLEOTIDE SEQUENCE</scope>
</reference>
<dbReference type="OrthoDB" id="10690365at2759"/>
<sequence>MGPYRESPSLKSISLSISATSIGGGSSHNFAKSPEFSQSIGSPSDHFFDGSQTLPVWPSKSTLSAADLGDLCPSPPWSADMLSPGSSKKKGVTLLPQVASAKGKLRALNSLAGRTPPRTASTASRLDSRASDYRRAWTAESAMSGRELFPEPLCMMGSSLGKTVPAIGERLGPVTSQLSSSGGLKTSDAAMKVFSATLPSLPPAFSSSISAAGLARSFSTCTELQQDESPWAQTSASRSLSPLGQSSPGKGRGSQSPLKQRSVWTGNGNDAPDAALQVIGLAQWLKELGIIDKHPNVALGGGLGGTQKLGFEDQYDLLVSGRSFLGLSTSSARQRAKLDRAFLDHLANLATSSSLSLDEVADDLQVWRLKLHDRAARRRLTDIFGTSLLRRRGGQGNATLRAIPPPAEDEAPAAKKGHGYDIDFSSGPRGGGKSAAADADLGGNKASQGGYPGGRADAGGSATDLGDENKDLDEDSGAASKSGLGKVGQDDDEKKKRQAGDEEDDEEDARRRADEEGGARAAREGGHGTKDEAGRNKGAAGFGAGLGGALDSQGAPGKHQGDQRPKGLFRVKDYGPRPSTDDSSLQKLFPSMKKLRRRVDGSVAEDDEDEEDDEVEPPRPPATAPAQPSRTAMKGNLAEEFREAVRIAWERAVQEVEAAWELGPKFRGSSKSAASLDLTSKTALRETHGQEGHADQLLESCSPSLATTQRLDVLDLGPSEVIIGLSGSADGIGPTPFQRGGQSGELTDEDDDSFAQQTSAADHQRLHRQRYAKSLQARARDGQTRHRTKKRWMQRVDSCRRSLGSLTALGTFADGAADDLRRTVDGQMGLNASMGSVVSSEKGAQVSTLRPAQFLDM</sequence>
<feature type="region of interest" description="Disordered" evidence="1">
    <location>
        <begin position="225"/>
        <end position="267"/>
    </location>
</feature>